<evidence type="ECO:0000256" key="1">
    <source>
        <dbReference type="SAM" id="MobiDB-lite"/>
    </source>
</evidence>
<evidence type="ECO:0000313" key="3">
    <source>
        <dbReference type="Proteomes" id="UP001281003"/>
    </source>
</evidence>
<reference evidence="2" key="1">
    <citation type="journal article" date="2023" name="Mol. Phylogenet. Evol.">
        <title>Genome-scale phylogeny and comparative genomics of the fungal order Sordariales.</title>
        <authorList>
            <person name="Hensen N."/>
            <person name="Bonometti L."/>
            <person name="Westerberg I."/>
            <person name="Brannstrom I.O."/>
            <person name="Guillou S."/>
            <person name="Cros-Aarteil S."/>
            <person name="Calhoun S."/>
            <person name="Haridas S."/>
            <person name="Kuo A."/>
            <person name="Mondo S."/>
            <person name="Pangilinan J."/>
            <person name="Riley R."/>
            <person name="LaButti K."/>
            <person name="Andreopoulos B."/>
            <person name="Lipzen A."/>
            <person name="Chen C."/>
            <person name="Yan M."/>
            <person name="Daum C."/>
            <person name="Ng V."/>
            <person name="Clum A."/>
            <person name="Steindorff A."/>
            <person name="Ohm R.A."/>
            <person name="Martin F."/>
            <person name="Silar P."/>
            <person name="Natvig D.O."/>
            <person name="Lalanne C."/>
            <person name="Gautier V."/>
            <person name="Ament-Velasquez S.L."/>
            <person name="Kruys A."/>
            <person name="Hutchinson M.I."/>
            <person name="Powell A.J."/>
            <person name="Barry K."/>
            <person name="Miller A.N."/>
            <person name="Grigoriev I.V."/>
            <person name="Debuchy R."/>
            <person name="Gladieux P."/>
            <person name="Hiltunen Thoren M."/>
            <person name="Johannesson H."/>
        </authorList>
    </citation>
    <scope>NUCLEOTIDE SEQUENCE</scope>
    <source>
        <strain evidence="2">FGSC 1904</strain>
    </source>
</reference>
<evidence type="ECO:0000313" key="2">
    <source>
        <dbReference type="EMBL" id="KAK3402277.1"/>
    </source>
</evidence>
<dbReference type="AlphaFoldDB" id="A0AAE0UFJ5"/>
<name>A0AAE0UFJ5_SORBR</name>
<organism evidence="2 3">
    <name type="scientific">Sordaria brevicollis</name>
    <dbReference type="NCBI Taxonomy" id="83679"/>
    <lineage>
        <taxon>Eukaryota</taxon>
        <taxon>Fungi</taxon>
        <taxon>Dikarya</taxon>
        <taxon>Ascomycota</taxon>
        <taxon>Pezizomycotina</taxon>
        <taxon>Sordariomycetes</taxon>
        <taxon>Sordariomycetidae</taxon>
        <taxon>Sordariales</taxon>
        <taxon>Sordariaceae</taxon>
        <taxon>Sordaria</taxon>
    </lineage>
</organism>
<reference evidence="2" key="2">
    <citation type="submission" date="2023-07" db="EMBL/GenBank/DDBJ databases">
        <authorList>
            <consortium name="Lawrence Berkeley National Laboratory"/>
            <person name="Haridas S."/>
            <person name="Hensen N."/>
            <person name="Bonometti L."/>
            <person name="Westerberg I."/>
            <person name="Brannstrom I.O."/>
            <person name="Guillou S."/>
            <person name="Cros-Aarteil S."/>
            <person name="Calhoun S."/>
            <person name="Kuo A."/>
            <person name="Mondo S."/>
            <person name="Pangilinan J."/>
            <person name="Riley R."/>
            <person name="LaButti K."/>
            <person name="Andreopoulos B."/>
            <person name="Lipzen A."/>
            <person name="Chen C."/>
            <person name="Yanf M."/>
            <person name="Daum C."/>
            <person name="Ng V."/>
            <person name="Clum A."/>
            <person name="Steindorff A."/>
            <person name="Ohm R."/>
            <person name="Martin F."/>
            <person name="Silar P."/>
            <person name="Natvig D."/>
            <person name="Lalanne C."/>
            <person name="Gautier V."/>
            <person name="Ament-velasquez S.L."/>
            <person name="Kruys A."/>
            <person name="Hutchinson M.I."/>
            <person name="Powell A.J."/>
            <person name="Barry K."/>
            <person name="Miller A.N."/>
            <person name="Grigoriev I.V."/>
            <person name="Debuchy R."/>
            <person name="Gladieux P."/>
            <person name="Thoren M.H."/>
            <person name="Johannesson H."/>
        </authorList>
    </citation>
    <scope>NUCLEOTIDE SEQUENCE</scope>
    <source>
        <strain evidence="2">FGSC 1904</strain>
    </source>
</reference>
<accession>A0AAE0UFJ5</accession>
<sequence length="159" mass="17692">MFPSSLIAILRPSIALDYCSQCHQVKLPLHCPRRPKDRATLNPKERHQGNVTFPPSRSTQLLHLMCTAADQQPTPETYSLIRRAATMALNENTFHRPLLPQRCPTRIRPMPSSAASCNPLAILLVTPISFVSSLAVPFVRNILTLAPNPPYHPLVDVLS</sequence>
<feature type="compositionally biased region" description="Basic and acidic residues" evidence="1">
    <location>
        <begin position="37"/>
        <end position="48"/>
    </location>
</feature>
<dbReference type="EMBL" id="JAUTDP010000002">
    <property type="protein sequence ID" value="KAK3402277.1"/>
    <property type="molecule type" value="Genomic_DNA"/>
</dbReference>
<keyword evidence="3" id="KW-1185">Reference proteome</keyword>
<comment type="caution">
    <text evidence="2">The sequence shown here is derived from an EMBL/GenBank/DDBJ whole genome shotgun (WGS) entry which is preliminary data.</text>
</comment>
<feature type="region of interest" description="Disordered" evidence="1">
    <location>
        <begin position="33"/>
        <end position="54"/>
    </location>
</feature>
<proteinExistence type="predicted"/>
<protein>
    <submittedName>
        <fullName evidence="2">Uncharacterized protein</fullName>
    </submittedName>
</protein>
<dbReference type="Proteomes" id="UP001281003">
    <property type="component" value="Unassembled WGS sequence"/>
</dbReference>
<gene>
    <name evidence="2" type="ORF">B0T20DRAFT_135869</name>
</gene>